<keyword evidence="1" id="KW-0646">Protease inhibitor</keyword>
<keyword evidence="2" id="KW-0722">Serine protease inhibitor</keyword>
<comment type="caution">
    <text evidence="4">The sequence shown here is derived from an EMBL/GenBank/DDBJ whole genome shotgun (WGS) entry which is preliminary data.</text>
</comment>
<reference evidence="4 5" key="1">
    <citation type="submission" date="2020-10" db="EMBL/GenBank/DDBJ databases">
        <title>Nocardioides sp. isolated from sludge.</title>
        <authorList>
            <person name="Zhang X."/>
        </authorList>
    </citation>
    <scope>NUCLEOTIDE SEQUENCE [LARGE SCALE GENOMIC DNA]</scope>
    <source>
        <strain evidence="4 5">Y6</strain>
    </source>
</reference>
<dbReference type="InterPro" id="IPR023796">
    <property type="entry name" value="Serpin_dom"/>
</dbReference>
<dbReference type="InterPro" id="IPR000215">
    <property type="entry name" value="Serpin_fam"/>
</dbReference>
<dbReference type="InterPro" id="IPR042178">
    <property type="entry name" value="Serpin_sf_1"/>
</dbReference>
<dbReference type="Gene3D" id="3.30.497.10">
    <property type="entry name" value="Antithrombin, subunit I, domain 2"/>
    <property type="match status" value="1"/>
</dbReference>
<feature type="domain" description="Serpin" evidence="3">
    <location>
        <begin position="2"/>
        <end position="71"/>
    </location>
</feature>
<dbReference type="Proteomes" id="UP000756387">
    <property type="component" value="Unassembled WGS sequence"/>
</dbReference>
<dbReference type="InterPro" id="IPR036186">
    <property type="entry name" value="Serpin_sf"/>
</dbReference>
<dbReference type="PANTHER" id="PTHR11461">
    <property type="entry name" value="SERINE PROTEASE INHIBITOR, SERPIN"/>
    <property type="match status" value="1"/>
</dbReference>
<gene>
    <name evidence="4" type="ORF">IEQ44_16605</name>
</gene>
<organism evidence="4 5">
    <name type="scientific">Nocardioides malaquae</name>
    <dbReference type="NCBI Taxonomy" id="2773426"/>
    <lineage>
        <taxon>Bacteria</taxon>
        <taxon>Bacillati</taxon>
        <taxon>Actinomycetota</taxon>
        <taxon>Actinomycetes</taxon>
        <taxon>Propionibacteriales</taxon>
        <taxon>Nocardioidaceae</taxon>
        <taxon>Nocardioides</taxon>
    </lineage>
</organism>
<dbReference type="EMBL" id="JADCSA010001313">
    <property type="protein sequence ID" value="MBE7326250.1"/>
    <property type="molecule type" value="Genomic_DNA"/>
</dbReference>
<protein>
    <submittedName>
        <fullName evidence="4">Serpin family protein</fullName>
    </submittedName>
</protein>
<dbReference type="Pfam" id="PF00079">
    <property type="entry name" value="Serpin"/>
    <property type="match status" value="1"/>
</dbReference>
<keyword evidence="5" id="KW-1185">Reference proteome</keyword>
<accession>A0ABR9RYK8</accession>
<evidence type="ECO:0000313" key="4">
    <source>
        <dbReference type="EMBL" id="MBE7326250.1"/>
    </source>
</evidence>
<feature type="non-terminal residue" evidence="4">
    <location>
        <position position="1"/>
    </location>
</feature>
<evidence type="ECO:0000256" key="1">
    <source>
        <dbReference type="ARBA" id="ARBA00022690"/>
    </source>
</evidence>
<evidence type="ECO:0000256" key="2">
    <source>
        <dbReference type="ARBA" id="ARBA00022900"/>
    </source>
</evidence>
<feature type="non-terminal residue" evidence="4">
    <location>
        <position position="77"/>
    </location>
</feature>
<evidence type="ECO:0000259" key="3">
    <source>
        <dbReference type="Pfam" id="PF00079"/>
    </source>
</evidence>
<dbReference type="SUPFAM" id="SSF56574">
    <property type="entry name" value="Serpins"/>
    <property type="match status" value="1"/>
</dbReference>
<sequence>EVLLGLPRFKTEETYEMKDVLIKMGMVDAFDEIKCNLSGISSANDLVLSNVVHKAIVEVNEEGTKATAAPAAVVCWM</sequence>
<evidence type="ECO:0000313" key="5">
    <source>
        <dbReference type="Proteomes" id="UP000756387"/>
    </source>
</evidence>
<dbReference type="PANTHER" id="PTHR11461:SF204">
    <property type="entry name" value="SERPIN B6"/>
    <property type="match status" value="1"/>
</dbReference>
<proteinExistence type="predicted"/>
<name>A0ABR9RYK8_9ACTN</name>